<accession>A0A419WF60</accession>
<organism evidence="2 3">
    <name type="scientific">Marinifilum flexuosum</name>
    <dbReference type="NCBI Taxonomy" id="1117708"/>
    <lineage>
        <taxon>Bacteria</taxon>
        <taxon>Pseudomonadati</taxon>
        <taxon>Bacteroidota</taxon>
        <taxon>Bacteroidia</taxon>
        <taxon>Marinilabiliales</taxon>
        <taxon>Marinifilaceae</taxon>
    </lineage>
</organism>
<reference evidence="2 3" key="1">
    <citation type="submission" date="2018-09" db="EMBL/GenBank/DDBJ databases">
        <title>Genomic Encyclopedia of Archaeal and Bacterial Type Strains, Phase II (KMG-II): from individual species to whole genera.</title>
        <authorList>
            <person name="Goeker M."/>
        </authorList>
    </citation>
    <scope>NUCLEOTIDE SEQUENCE [LARGE SCALE GENOMIC DNA]</scope>
    <source>
        <strain evidence="2 3">DSM 21950</strain>
    </source>
</reference>
<keyword evidence="3" id="KW-1185">Reference proteome</keyword>
<proteinExistence type="predicted"/>
<sequence length="67" mass="7717">MTKRNLSSILIIIAMLINILNFDFSNFNIESKKTWLFIGASIIIIASIIQIFVNEKKFNKKSLDRAN</sequence>
<evidence type="ECO:0000256" key="1">
    <source>
        <dbReference type="SAM" id="Phobius"/>
    </source>
</evidence>
<dbReference type="EMBL" id="RAPQ01000015">
    <property type="protein sequence ID" value="RKD94118.1"/>
    <property type="molecule type" value="Genomic_DNA"/>
</dbReference>
<dbReference type="AlphaFoldDB" id="A0A419WF60"/>
<dbReference type="Proteomes" id="UP000284531">
    <property type="component" value="Unassembled WGS sequence"/>
</dbReference>
<gene>
    <name evidence="2" type="ORF">BXY64_4281</name>
</gene>
<keyword evidence="1" id="KW-0812">Transmembrane</keyword>
<comment type="caution">
    <text evidence="2">The sequence shown here is derived from an EMBL/GenBank/DDBJ whole genome shotgun (WGS) entry which is preliminary data.</text>
</comment>
<evidence type="ECO:0000313" key="2">
    <source>
        <dbReference type="EMBL" id="RKD94118.1"/>
    </source>
</evidence>
<protein>
    <submittedName>
        <fullName evidence="2">Uncharacterized protein</fullName>
    </submittedName>
</protein>
<keyword evidence="1" id="KW-1133">Transmembrane helix</keyword>
<evidence type="ECO:0000313" key="3">
    <source>
        <dbReference type="Proteomes" id="UP000284531"/>
    </source>
</evidence>
<keyword evidence="1" id="KW-0472">Membrane</keyword>
<feature type="transmembrane region" description="Helical" evidence="1">
    <location>
        <begin position="34"/>
        <end position="53"/>
    </location>
</feature>
<name>A0A419WF60_9BACT</name>
<feature type="transmembrane region" description="Helical" evidence="1">
    <location>
        <begin position="6"/>
        <end position="22"/>
    </location>
</feature>